<dbReference type="EMBL" id="JACGCM010000811">
    <property type="protein sequence ID" value="KAF6166152.1"/>
    <property type="molecule type" value="Genomic_DNA"/>
</dbReference>
<feature type="coiled-coil region" evidence="1">
    <location>
        <begin position="221"/>
        <end position="248"/>
    </location>
</feature>
<reference evidence="2 3" key="1">
    <citation type="journal article" date="2020" name="IScience">
        <title>Genome Sequencing of the Endangered Kingdonia uniflora (Circaeasteraceae, Ranunculales) Reveals Potential Mechanisms of Evolutionary Specialization.</title>
        <authorList>
            <person name="Sun Y."/>
            <person name="Deng T."/>
            <person name="Zhang A."/>
            <person name="Moore M.J."/>
            <person name="Landis J.B."/>
            <person name="Lin N."/>
            <person name="Zhang H."/>
            <person name="Zhang X."/>
            <person name="Huang J."/>
            <person name="Zhang X."/>
            <person name="Sun H."/>
            <person name="Wang H."/>
        </authorList>
    </citation>
    <scope>NUCLEOTIDE SEQUENCE [LARGE SCALE GENOMIC DNA]</scope>
    <source>
        <strain evidence="2">TB1705</strain>
        <tissue evidence="2">Leaf</tissue>
    </source>
</reference>
<proteinExistence type="predicted"/>
<gene>
    <name evidence="2" type="ORF">GIB67_023862</name>
</gene>
<dbReference type="Proteomes" id="UP000541444">
    <property type="component" value="Unassembled WGS sequence"/>
</dbReference>
<dbReference type="AlphaFoldDB" id="A0A7J7NGP2"/>
<protein>
    <submittedName>
        <fullName evidence="2">Uncharacterized protein</fullName>
    </submittedName>
</protein>
<keyword evidence="1" id="KW-0175">Coiled coil</keyword>
<organism evidence="2 3">
    <name type="scientific">Kingdonia uniflora</name>
    <dbReference type="NCBI Taxonomy" id="39325"/>
    <lineage>
        <taxon>Eukaryota</taxon>
        <taxon>Viridiplantae</taxon>
        <taxon>Streptophyta</taxon>
        <taxon>Embryophyta</taxon>
        <taxon>Tracheophyta</taxon>
        <taxon>Spermatophyta</taxon>
        <taxon>Magnoliopsida</taxon>
        <taxon>Ranunculales</taxon>
        <taxon>Circaeasteraceae</taxon>
        <taxon>Kingdonia</taxon>
    </lineage>
</organism>
<keyword evidence="3" id="KW-1185">Reference proteome</keyword>
<evidence type="ECO:0000256" key="1">
    <source>
        <dbReference type="SAM" id="Coils"/>
    </source>
</evidence>
<evidence type="ECO:0000313" key="3">
    <source>
        <dbReference type="Proteomes" id="UP000541444"/>
    </source>
</evidence>
<sequence>MDSDAYEHCTCWKWDVSVTDRYGGTTLLKFREALDNYKLEDVVWDPYRDKRDSAHIFKEITFFYGALSSSDHVQSYYPNRDVRQFNREQGIPTKRLLIEVSNLWNAKEPRKFNPKYEWFDCFSGQKWKEFVLKKADKGRRVREGPLVYDDVGIHQRKEASINEHGDTPVHQYEDITEQYDASTSECDMQKETIKQMKKEIELKRVVNEQCALEFTDLPRQLDAKILEYKNLEENNTSLEAELRQKSGLEDCNNSLSVELNKKCKKSESLKVVNAFLIEQIDLQLPPATPLVVLQSHLFMPDTTLAKKYDDLLAAHEDVKKKLIAK</sequence>
<accession>A0A7J7NGP2</accession>
<evidence type="ECO:0000313" key="2">
    <source>
        <dbReference type="EMBL" id="KAF6166152.1"/>
    </source>
</evidence>
<comment type="caution">
    <text evidence="2">The sequence shown here is derived from an EMBL/GenBank/DDBJ whole genome shotgun (WGS) entry which is preliminary data.</text>
</comment>
<name>A0A7J7NGP2_9MAGN</name>